<dbReference type="InterPro" id="IPR052337">
    <property type="entry name" value="SAT4-like"/>
</dbReference>
<evidence type="ECO:0000256" key="3">
    <source>
        <dbReference type="ARBA" id="ARBA00022989"/>
    </source>
</evidence>
<feature type="transmembrane region" description="Helical" evidence="6">
    <location>
        <begin position="80"/>
        <end position="99"/>
    </location>
</feature>
<dbReference type="OrthoDB" id="5413793at2759"/>
<evidence type="ECO:0000256" key="5">
    <source>
        <dbReference type="ARBA" id="ARBA00038359"/>
    </source>
</evidence>
<dbReference type="PANTHER" id="PTHR33048:SF131">
    <property type="entry name" value="INTEGRAL MEMBRANE PROTEIN"/>
    <property type="match status" value="1"/>
</dbReference>
<dbReference type="PANTHER" id="PTHR33048">
    <property type="entry name" value="PTH11-LIKE INTEGRAL MEMBRANE PROTEIN (AFU_ORTHOLOGUE AFUA_5G11245)"/>
    <property type="match status" value="1"/>
</dbReference>
<proteinExistence type="inferred from homology"/>
<gene>
    <name evidence="8" type="ORF">CC86DRAFT_277679</name>
</gene>
<feature type="transmembrane region" description="Helical" evidence="6">
    <location>
        <begin position="174"/>
        <end position="193"/>
    </location>
</feature>
<feature type="transmembrane region" description="Helical" evidence="6">
    <location>
        <begin position="205"/>
        <end position="225"/>
    </location>
</feature>
<comment type="subcellular location">
    <subcellularLocation>
        <location evidence="1">Membrane</location>
        <topology evidence="1">Multi-pass membrane protein</topology>
    </subcellularLocation>
</comment>
<evidence type="ECO:0000256" key="6">
    <source>
        <dbReference type="SAM" id="Phobius"/>
    </source>
</evidence>
<dbReference type="AlphaFoldDB" id="A0A6A7ALZ6"/>
<dbReference type="PROSITE" id="PS51257">
    <property type="entry name" value="PROKAR_LIPOPROTEIN"/>
    <property type="match status" value="1"/>
</dbReference>
<dbReference type="EMBL" id="MU006216">
    <property type="protein sequence ID" value="KAF2833639.1"/>
    <property type="molecule type" value="Genomic_DNA"/>
</dbReference>
<keyword evidence="4 6" id="KW-0472">Membrane</keyword>
<feature type="transmembrane region" description="Helical" evidence="6">
    <location>
        <begin position="6"/>
        <end position="27"/>
    </location>
</feature>
<name>A0A6A7ALZ6_9PLEO</name>
<keyword evidence="3 6" id="KW-1133">Transmembrane helix</keyword>
<feature type="transmembrane region" description="Helical" evidence="6">
    <location>
        <begin position="120"/>
        <end position="140"/>
    </location>
</feature>
<keyword evidence="2 6" id="KW-0812">Transmembrane</keyword>
<evidence type="ECO:0000256" key="4">
    <source>
        <dbReference type="ARBA" id="ARBA00023136"/>
    </source>
</evidence>
<feature type="domain" description="Rhodopsin" evidence="7">
    <location>
        <begin position="26"/>
        <end position="264"/>
    </location>
</feature>
<evidence type="ECO:0000259" key="7">
    <source>
        <dbReference type="Pfam" id="PF20684"/>
    </source>
</evidence>
<comment type="similarity">
    <text evidence="5">Belongs to the SAT4 family.</text>
</comment>
<sequence>MRDLQPTILATNVLLIALSSAAIACRAGRRLFLVRSFDWHDALITVAAISASIFSILQMISTHYGLGTTNSEVLESHMRIIMKLTMASRIFYFLCNWAVKHSLLLFYATLTIDRLPRLSIYAMHFVAFAFGVTCIFVTIFQCKPVNKTWLGPDNPTVPKACIDMDDFNYFNSSFMLATDLILYAMPLAFTWRLHVSRPQRIAVNILFMLGSLVLAASAARVYFVYAQATDPDFTYRFAMTMICAVIENHLAIIVACAPSIKVILLLAFPALETKFEKLVSKSSSGNTDYSGGTLAYDFESGLGGQGEVSPKVRPLLSRATSGDSWRSIRDAKKWWKAPSDWEVSKEGKEGCAVETTTPLSS</sequence>
<organism evidence="8 9">
    <name type="scientific">Ophiobolus disseminans</name>
    <dbReference type="NCBI Taxonomy" id="1469910"/>
    <lineage>
        <taxon>Eukaryota</taxon>
        <taxon>Fungi</taxon>
        <taxon>Dikarya</taxon>
        <taxon>Ascomycota</taxon>
        <taxon>Pezizomycotina</taxon>
        <taxon>Dothideomycetes</taxon>
        <taxon>Pleosporomycetidae</taxon>
        <taxon>Pleosporales</taxon>
        <taxon>Pleosporineae</taxon>
        <taxon>Phaeosphaeriaceae</taxon>
        <taxon>Ophiobolus</taxon>
    </lineage>
</organism>
<accession>A0A6A7ALZ6</accession>
<dbReference type="Proteomes" id="UP000799424">
    <property type="component" value="Unassembled WGS sequence"/>
</dbReference>
<evidence type="ECO:0000256" key="2">
    <source>
        <dbReference type="ARBA" id="ARBA00022692"/>
    </source>
</evidence>
<protein>
    <recommendedName>
        <fullName evidence="7">Rhodopsin domain-containing protein</fullName>
    </recommendedName>
</protein>
<dbReference type="Pfam" id="PF20684">
    <property type="entry name" value="Fung_rhodopsin"/>
    <property type="match status" value="1"/>
</dbReference>
<evidence type="ECO:0000313" key="8">
    <source>
        <dbReference type="EMBL" id="KAF2833639.1"/>
    </source>
</evidence>
<feature type="transmembrane region" description="Helical" evidence="6">
    <location>
        <begin position="237"/>
        <end position="268"/>
    </location>
</feature>
<dbReference type="GO" id="GO:0016020">
    <property type="term" value="C:membrane"/>
    <property type="evidence" value="ECO:0007669"/>
    <property type="project" value="UniProtKB-SubCell"/>
</dbReference>
<evidence type="ECO:0000256" key="1">
    <source>
        <dbReference type="ARBA" id="ARBA00004141"/>
    </source>
</evidence>
<keyword evidence="9" id="KW-1185">Reference proteome</keyword>
<evidence type="ECO:0000313" key="9">
    <source>
        <dbReference type="Proteomes" id="UP000799424"/>
    </source>
</evidence>
<feature type="transmembrane region" description="Helical" evidence="6">
    <location>
        <begin position="39"/>
        <end position="60"/>
    </location>
</feature>
<reference evidence="8" key="1">
    <citation type="journal article" date="2020" name="Stud. Mycol.">
        <title>101 Dothideomycetes genomes: a test case for predicting lifestyles and emergence of pathogens.</title>
        <authorList>
            <person name="Haridas S."/>
            <person name="Albert R."/>
            <person name="Binder M."/>
            <person name="Bloem J."/>
            <person name="Labutti K."/>
            <person name="Salamov A."/>
            <person name="Andreopoulos B."/>
            <person name="Baker S."/>
            <person name="Barry K."/>
            <person name="Bills G."/>
            <person name="Bluhm B."/>
            <person name="Cannon C."/>
            <person name="Castanera R."/>
            <person name="Culley D."/>
            <person name="Daum C."/>
            <person name="Ezra D."/>
            <person name="Gonzalez J."/>
            <person name="Henrissat B."/>
            <person name="Kuo A."/>
            <person name="Liang C."/>
            <person name="Lipzen A."/>
            <person name="Lutzoni F."/>
            <person name="Magnuson J."/>
            <person name="Mondo S."/>
            <person name="Nolan M."/>
            <person name="Ohm R."/>
            <person name="Pangilinan J."/>
            <person name="Park H.-J."/>
            <person name="Ramirez L."/>
            <person name="Alfaro M."/>
            <person name="Sun H."/>
            <person name="Tritt A."/>
            <person name="Yoshinaga Y."/>
            <person name="Zwiers L.-H."/>
            <person name="Turgeon B."/>
            <person name="Goodwin S."/>
            <person name="Spatafora J."/>
            <person name="Crous P."/>
            <person name="Grigoriev I."/>
        </authorList>
    </citation>
    <scope>NUCLEOTIDE SEQUENCE</scope>
    <source>
        <strain evidence="8">CBS 113818</strain>
    </source>
</reference>
<dbReference type="InterPro" id="IPR049326">
    <property type="entry name" value="Rhodopsin_dom_fungi"/>
</dbReference>